<dbReference type="GO" id="GO:0019901">
    <property type="term" value="F:protein kinase binding"/>
    <property type="evidence" value="ECO:0007669"/>
    <property type="project" value="TreeGrafter"/>
</dbReference>
<proteinExistence type="inferred from homology"/>
<evidence type="ECO:0000256" key="1">
    <source>
        <dbReference type="ARBA" id="ARBA00007130"/>
    </source>
</evidence>
<dbReference type="Pfam" id="PF07855">
    <property type="entry name" value="ATG101"/>
    <property type="match status" value="1"/>
</dbReference>
<name>A0AAD5LCA4_PYTIN</name>
<keyword evidence="5" id="KW-1185">Reference proteome</keyword>
<evidence type="ECO:0000313" key="4">
    <source>
        <dbReference type="EMBL" id="KAJ0396196.1"/>
    </source>
</evidence>
<dbReference type="EMBL" id="JAKCXM010000306">
    <property type="protein sequence ID" value="KAJ0396196.1"/>
    <property type="molecule type" value="Genomic_DNA"/>
</dbReference>
<protein>
    <recommendedName>
        <fullName evidence="2">Autophagy-related protein 101</fullName>
    </recommendedName>
</protein>
<comment type="caution">
    <text evidence="4">The sequence shown here is derived from an EMBL/GenBank/DDBJ whole genome shotgun (WGS) entry which is preliminary data.</text>
</comment>
<dbReference type="GO" id="GO:0000045">
    <property type="term" value="P:autophagosome assembly"/>
    <property type="evidence" value="ECO:0007669"/>
    <property type="project" value="TreeGrafter"/>
</dbReference>
<comment type="similarity">
    <text evidence="1">Belongs to the ATG101 family.</text>
</comment>
<keyword evidence="3" id="KW-0072">Autophagy</keyword>
<dbReference type="GO" id="GO:1990316">
    <property type="term" value="C:Atg1/ULK1 kinase complex"/>
    <property type="evidence" value="ECO:0007669"/>
    <property type="project" value="TreeGrafter"/>
</dbReference>
<organism evidence="4 5">
    <name type="scientific">Pythium insidiosum</name>
    <name type="common">Pythiosis disease agent</name>
    <dbReference type="NCBI Taxonomy" id="114742"/>
    <lineage>
        <taxon>Eukaryota</taxon>
        <taxon>Sar</taxon>
        <taxon>Stramenopiles</taxon>
        <taxon>Oomycota</taxon>
        <taxon>Peronosporomycetes</taxon>
        <taxon>Pythiales</taxon>
        <taxon>Pythiaceae</taxon>
        <taxon>Pythium</taxon>
    </lineage>
</organism>
<sequence>MASPSASTPWRENVLDEIPVNESDLGDAVTCILHTILFTRAPGPVRPSEATCHAFPAITYSLCAVGDVSRKVEQAVKGLEENLLGSSSLQNGADAFFDRRQSATMAQYRRESFSTIATGCIVIAFFERKVKKALFGLMSNEEKVYFEKWVLPVAVVSPTPSEDTERALQHALLHINSAVQTIDHIPNAMYDFEVSECLRISTDV</sequence>
<dbReference type="PANTHER" id="PTHR13292:SF0">
    <property type="entry name" value="AUTOPHAGY-RELATED PROTEIN 101"/>
    <property type="match status" value="1"/>
</dbReference>
<dbReference type="Proteomes" id="UP001209570">
    <property type="component" value="Unassembled WGS sequence"/>
</dbReference>
<dbReference type="PANTHER" id="PTHR13292">
    <property type="entry name" value="AUTOPHAGY-RELATED PROTEIN 101"/>
    <property type="match status" value="1"/>
</dbReference>
<evidence type="ECO:0000256" key="2">
    <source>
        <dbReference type="ARBA" id="ARBA00018874"/>
    </source>
</evidence>
<dbReference type="GO" id="GO:0000407">
    <property type="term" value="C:phagophore assembly site"/>
    <property type="evidence" value="ECO:0007669"/>
    <property type="project" value="TreeGrafter"/>
</dbReference>
<dbReference type="AlphaFoldDB" id="A0AAD5LCA4"/>
<evidence type="ECO:0000313" key="5">
    <source>
        <dbReference type="Proteomes" id="UP001209570"/>
    </source>
</evidence>
<accession>A0AAD5LCA4</accession>
<gene>
    <name evidence="4" type="ORF">P43SY_001903</name>
</gene>
<evidence type="ECO:0000256" key="3">
    <source>
        <dbReference type="ARBA" id="ARBA00023006"/>
    </source>
</evidence>
<reference evidence="4" key="1">
    <citation type="submission" date="2021-12" db="EMBL/GenBank/DDBJ databases">
        <title>Prjna785345.</title>
        <authorList>
            <person name="Rujirawat T."/>
            <person name="Krajaejun T."/>
        </authorList>
    </citation>
    <scope>NUCLEOTIDE SEQUENCE</scope>
    <source>
        <strain evidence="4">Pi057C3</strain>
    </source>
</reference>
<dbReference type="InterPro" id="IPR012445">
    <property type="entry name" value="ATG101"/>
</dbReference>